<evidence type="ECO:0000256" key="6">
    <source>
        <dbReference type="ARBA" id="ARBA00023136"/>
    </source>
</evidence>
<keyword evidence="6 7" id="KW-0472">Membrane</keyword>
<dbReference type="GO" id="GO:0005886">
    <property type="term" value="C:plasma membrane"/>
    <property type="evidence" value="ECO:0007669"/>
    <property type="project" value="UniProtKB-SubCell"/>
</dbReference>
<sequence>MAGRRTRTDTRGGALAVVSAALPAVLLAVAVVVAWALTAPALGPTLLPTPSAVVTALGELAATGDLWPAIAATGGAAARGVVLAVVVGLPLAWVIVHSRRTAAAVEPWIVVSQAVPAIAIAPLLVLWFGYGTGTTALLAALLVFFPFVIASSLGLRGLDHEVLAAARVDGAGTVRLLRHIELPLALPQILAGLRAAVALAMTGAVVGEFVIGGTGLGQLLVAQRDRADTAGLFATLVVLAAVSTTAYLLVRLLEQRALAMTER</sequence>
<dbReference type="Pfam" id="PF00528">
    <property type="entry name" value="BPD_transp_1"/>
    <property type="match status" value="1"/>
</dbReference>
<accession>A0A5C5B977</accession>
<dbReference type="EMBL" id="VENP01000067">
    <property type="protein sequence ID" value="TNU73069.1"/>
    <property type="molecule type" value="Genomic_DNA"/>
</dbReference>
<gene>
    <name evidence="9" type="ORF">FH969_13355</name>
</gene>
<name>A0A5C5B977_9MICO</name>
<evidence type="ECO:0000259" key="8">
    <source>
        <dbReference type="PROSITE" id="PS50928"/>
    </source>
</evidence>
<reference evidence="9 10" key="1">
    <citation type="submission" date="2019-06" db="EMBL/GenBank/DDBJ databases">
        <title>Draft genome sequence of Miniimonas arenae KCTC 19750T isolated from sea sand.</title>
        <authorList>
            <person name="Park S.-J."/>
        </authorList>
    </citation>
    <scope>NUCLEOTIDE SEQUENCE [LARGE SCALE GENOMIC DNA]</scope>
    <source>
        <strain evidence="9 10">KCTC 19750</strain>
    </source>
</reference>
<evidence type="ECO:0000256" key="2">
    <source>
        <dbReference type="ARBA" id="ARBA00022448"/>
    </source>
</evidence>
<dbReference type="RefSeq" id="WP_139987602.1">
    <property type="nucleotide sequence ID" value="NZ_VENP01000067.1"/>
</dbReference>
<dbReference type="PANTHER" id="PTHR30151:SF20">
    <property type="entry name" value="ABC TRANSPORTER PERMEASE PROTEIN HI_0355-RELATED"/>
    <property type="match status" value="1"/>
</dbReference>
<feature type="transmembrane region" description="Helical" evidence="7">
    <location>
        <begin position="185"/>
        <end position="211"/>
    </location>
</feature>
<keyword evidence="4 7" id="KW-0812">Transmembrane</keyword>
<dbReference type="PROSITE" id="PS50928">
    <property type="entry name" value="ABC_TM1"/>
    <property type="match status" value="1"/>
</dbReference>
<evidence type="ECO:0000313" key="9">
    <source>
        <dbReference type="EMBL" id="TNU73069.1"/>
    </source>
</evidence>
<protein>
    <submittedName>
        <fullName evidence="9">ABC transporter permease subunit</fullName>
    </submittedName>
</protein>
<dbReference type="AlphaFoldDB" id="A0A5C5B977"/>
<comment type="subcellular location">
    <subcellularLocation>
        <location evidence="1 7">Cell membrane</location>
        <topology evidence="1 7">Multi-pass membrane protein</topology>
    </subcellularLocation>
</comment>
<dbReference type="InterPro" id="IPR000515">
    <property type="entry name" value="MetI-like"/>
</dbReference>
<dbReference type="SUPFAM" id="SSF161098">
    <property type="entry name" value="MetI-like"/>
    <property type="match status" value="1"/>
</dbReference>
<dbReference type="InterPro" id="IPR035906">
    <property type="entry name" value="MetI-like_sf"/>
</dbReference>
<evidence type="ECO:0000256" key="7">
    <source>
        <dbReference type="RuleBase" id="RU363032"/>
    </source>
</evidence>
<feature type="transmembrane region" description="Helical" evidence="7">
    <location>
        <begin position="136"/>
        <end position="155"/>
    </location>
</feature>
<feature type="domain" description="ABC transmembrane type-1" evidence="8">
    <location>
        <begin position="70"/>
        <end position="254"/>
    </location>
</feature>
<proteinExistence type="inferred from homology"/>
<dbReference type="GO" id="GO:0055085">
    <property type="term" value="P:transmembrane transport"/>
    <property type="evidence" value="ECO:0007669"/>
    <property type="project" value="InterPro"/>
</dbReference>
<dbReference type="PANTHER" id="PTHR30151">
    <property type="entry name" value="ALKANE SULFONATE ABC TRANSPORTER-RELATED, MEMBRANE SUBUNIT"/>
    <property type="match status" value="1"/>
</dbReference>
<feature type="transmembrane region" description="Helical" evidence="7">
    <location>
        <begin position="12"/>
        <end position="37"/>
    </location>
</feature>
<evidence type="ECO:0000256" key="5">
    <source>
        <dbReference type="ARBA" id="ARBA00022989"/>
    </source>
</evidence>
<comment type="caution">
    <text evidence="9">The sequence shown here is derived from an EMBL/GenBank/DDBJ whole genome shotgun (WGS) entry which is preliminary data.</text>
</comment>
<evidence type="ECO:0000256" key="4">
    <source>
        <dbReference type="ARBA" id="ARBA00022692"/>
    </source>
</evidence>
<comment type="similarity">
    <text evidence="7">Belongs to the binding-protein-dependent transport system permease family.</text>
</comment>
<evidence type="ECO:0000313" key="10">
    <source>
        <dbReference type="Proteomes" id="UP000313849"/>
    </source>
</evidence>
<keyword evidence="3" id="KW-1003">Cell membrane</keyword>
<feature type="transmembrane region" description="Helical" evidence="7">
    <location>
        <begin position="76"/>
        <end position="96"/>
    </location>
</feature>
<evidence type="ECO:0000256" key="1">
    <source>
        <dbReference type="ARBA" id="ARBA00004651"/>
    </source>
</evidence>
<dbReference type="Gene3D" id="1.10.3720.10">
    <property type="entry name" value="MetI-like"/>
    <property type="match status" value="1"/>
</dbReference>
<keyword evidence="5 7" id="KW-1133">Transmembrane helix</keyword>
<evidence type="ECO:0000256" key="3">
    <source>
        <dbReference type="ARBA" id="ARBA00022475"/>
    </source>
</evidence>
<keyword evidence="2 7" id="KW-0813">Transport</keyword>
<keyword evidence="10" id="KW-1185">Reference proteome</keyword>
<feature type="transmembrane region" description="Helical" evidence="7">
    <location>
        <begin position="108"/>
        <end position="130"/>
    </location>
</feature>
<organism evidence="9 10">
    <name type="scientific">Miniimonas arenae</name>
    <dbReference type="NCBI Taxonomy" id="676201"/>
    <lineage>
        <taxon>Bacteria</taxon>
        <taxon>Bacillati</taxon>
        <taxon>Actinomycetota</taxon>
        <taxon>Actinomycetes</taxon>
        <taxon>Micrococcales</taxon>
        <taxon>Beutenbergiaceae</taxon>
        <taxon>Miniimonas</taxon>
    </lineage>
</organism>
<feature type="transmembrane region" description="Helical" evidence="7">
    <location>
        <begin position="231"/>
        <end position="250"/>
    </location>
</feature>
<dbReference type="CDD" id="cd06261">
    <property type="entry name" value="TM_PBP2"/>
    <property type="match status" value="1"/>
</dbReference>
<dbReference type="Proteomes" id="UP000313849">
    <property type="component" value="Unassembled WGS sequence"/>
</dbReference>
<dbReference type="OrthoDB" id="3173654at2"/>